<dbReference type="PANTHER" id="PTHR43535:SF1">
    <property type="entry name" value="PHOSPHATIDATE CYTIDYLYLTRANSFERASE"/>
    <property type="match status" value="1"/>
</dbReference>
<feature type="transmembrane region" description="Helical" evidence="1">
    <location>
        <begin position="101"/>
        <end position="121"/>
    </location>
</feature>
<evidence type="ECO:0000256" key="1">
    <source>
        <dbReference type="SAM" id="Phobius"/>
    </source>
</evidence>
<dbReference type="RefSeq" id="WP_200283473.1">
    <property type="nucleotide sequence ID" value="NZ_JAENII010000026.1"/>
</dbReference>
<dbReference type="AlphaFoldDB" id="A0A934VD12"/>
<dbReference type="GO" id="GO:0005886">
    <property type="term" value="C:plasma membrane"/>
    <property type="evidence" value="ECO:0007669"/>
    <property type="project" value="TreeGrafter"/>
</dbReference>
<keyword evidence="3" id="KW-1185">Reference proteome</keyword>
<feature type="transmembrane region" description="Helical" evidence="1">
    <location>
        <begin position="223"/>
        <end position="244"/>
    </location>
</feature>
<feature type="transmembrane region" description="Helical" evidence="1">
    <location>
        <begin position="62"/>
        <end position="89"/>
    </location>
</feature>
<reference evidence="2" key="1">
    <citation type="submission" date="2021-01" db="EMBL/GenBank/DDBJ databases">
        <title>Modified the classification status of verrucomicrobia.</title>
        <authorList>
            <person name="Feng X."/>
        </authorList>
    </citation>
    <scope>NUCLEOTIDE SEQUENCE</scope>
    <source>
        <strain evidence="2">KCTC 22201</strain>
    </source>
</reference>
<feature type="transmembrane region" description="Helical" evidence="1">
    <location>
        <begin position="127"/>
        <end position="145"/>
    </location>
</feature>
<dbReference type="Proteomes" id="UP000658278">
    <property type="component" value="Unassembled WGS sequence"/>
</dbReference>
<organism evidence="2 3">
    <name type="scientific">Haloferula rosea</name>
    <dbReference type="NCBI Taxonomy" id="490093"/>
    <lineage>
        <taxon>Bacteria</taxon>
        <taxon>Pseudomonadati</taxon>
        <taxon>Verrucomicrobiota</taxon>
        <taxon>Verrucomicrobiia</taxon>
        <taxon>Verrucomicrobiales</taxon>
        <taxon>Verrucomicrobiaceae</taxon>
        <taxon>Haloferula</taxon>
    </lineage>
</organism>
<evidence type="ECO:0000313" key="2">
    <source>
        <dbReference type="EMBL" id="MBK1829023.1"/>
    </source>
</evidence>
<name>A0A934VD12_9BACT</name>
<keyword evidence="1" id="KW-0812">Transmembrane</keyword>
<feature type="transmembrane region" description="Helical" evidence="1">
    <location>
        <begin position="183"/>
        <end position="202"/>
    </location>
</feature>
<accession>A0A934VD12</accession>
<keyword evidence="2" id="KW-0808">Transferase</keyword>
<protein>
    <submittedName>
        <fullName evidence="2">Phosphatidate cytidylyltransferase</fullName>
    </submittedName>
</protein>
<feature type="transmembrane region" description="Helical" evidence="1">
    <location>
        <begin position="157"/>
        <end position="177"/>
    </location>
</feature>
<proteinExistence type="predicted"/>
<gene>
    <name evidence="2" type="ORF">JIN81_18450</name>
</gene>
<feature type="transmembrane region" description="Helical" evidence="1">
    <location>
        <begin position="250"/>
        <end position="273"/>
    </location>
</feature>
<dbReference type="GO" id="GO:0009273">
    <property type="term" value="P:peptidoglycan-based cell wall biogenesis"/>
    <property type="evidence" value="ECO:0007669"/>
    <property type="project" value="TreeGrafter"/>
</dbReference>
<keyword evidence="1" id="KW-0472">Membrane</keyword>
<dbReference type="PANTHER" id="PTHR43535">
    <property type="entry name" value="PHOSPHATIDATE CYTIDYLYLTRANSFERASE"/>
    <property type="match status" value="1"/>
</dbReference>
<evidence type="ECO:0000313" key="3">
    <source>
        <dbReference type="Proteomes" id="UP000658278"/>
    </source>
</evidence>
<sequence>MTLPELTQAAASHIDPRQLWLAGAAIAALVVGWIVTVSLHRLGRTSPGLHHELVLRLRTWTLIIPATTLPILLGPVGIAAALLALGFVCFREFARAVGIHLDRFLLTSVLTGLVMVAIAIARHDSQLLLLSAPVVGLLTAGTSVFKDQPHGYLKRVGLTNLGFMLCGLWPGHLGFLGSSSSNATLLLWFILSIELNDVFAFLSGKLIGGPRLCPRTSPGKTRGGLVGAMILTTTFVTLSGMFLFDGQALGRVLLLIPLGALTSLSGALGDLILSSIKRDLRLKDLSQSLPGHGGMLDRCDSLLFAAPVIALTLGLIDAFPPTP</sequence>
<feature type="transmembrane region" description="Helical" evidence="1">
    <location>
        <begin position="302"/>
        <end position="320"/>
    </location>
</feature>
<comment type="caution">
    <text evidence="2">The sequence shown here is derived from an EMBL/GenBank/DDBJ whole genome shotgun (WGS) entry which is preliminary data.</text>
</comment>
<dbReference type="EMBL" id="JAENII010000026">
    <property type="protein sequence ID" value="MBK1829023.1"/>
    <property type="molecule type" value="Genomic_DNA"/>
</dbReference>
<feature type="transmembrane region" description="Helical" evidence="1">
    <location>
        <begin position="20"/>
        <end position="42"/>
    </location>
</feature>
<dbReference type="GO" id="GO:0016779">
    <property type="term" value="F:nucleotidyltransferase activity"/>
    <property type="evidence" value="ECO:0007669"/>
    <property type="project" value="UniProtKB-KW"/>
</dbReference>
<dbReference type="Pfam" id="PF01148">
    <property type="entry name" value="CTP_transf_1"/>
    <property type="match status" value="1"/>
</dbReference>
<keyword evidence="2" id="KW-0548">Nucleotidyltransferase</keyword>
<keyword evidence="1" id="KW-1133">Transmembrane helix</keyword>